<comment type="subcellular location">
    <subcellularLocation>
        <location evidence="1 8">Mitochondrion inner membrane</location>
        <topology evidence="1 8">Multi-pass membrane protein</topology>
    </subcellularLocation>
</comment>
<dbReference type="STRING" id="65357.A0A024G6N3"/>
<comment type="function">
    <text evidence="8">Essential core component of the TIM22 complex, a complex that mediates the import and insertion of multi-pass transmembrane proteins into the mitochondrial inner membrane. In the TIM22 complex, it constitutes the voltage-activated and signal-gated channel. Forms a twin-pore translocase that uses the membrane potential as external driving force in 2 voltage-dependent steps.</text>
</comment>
<keyword evidence="8" id="KW-0813">Transport</keyword>
<proteinExistence type="inferred from homology"/>
<evidence type="ECO:0000313" key="10">
    <source>
        <dbReference type="Proteomes" id="UP000053237"/>
    </source>
</evidence>
<keyword evidence="4 8" id="KW-0999">Mitochondrion inner membrane</keyword>
<keyword evidence="10" id="KW-1185">Reference proteome</keyword>
<reference evidence="9 10" key="1">
    <citation type="submission" date="2012-05" db="EMBL/GenBank/DDBJ databases">
        <title>Recombination and specialization in a pathogen metapopulation.</title>
        <authorList>
            <person name="Gardiner A."/>
            <person name="Kemen E."/>
            <person name="Schultz-Larsen T."/>
            <person name="MacLean D."/>
            <person name="Van Oosterhout C."/>
            <person name="Jones J.D.G."/>
        </authorList>
    </citation>
    <scope>NUCLEOTIDE SEQUENCE [LARGE SCALE GENOMIC DNA]</scope>
    <source>
        <strain evidence="9 10">Ac Nc2</strain>
    </source>
</reference>
<comment type="subunit">
    <text evidence="8">Component of the TIM22 complex.</text>
</comment>
<keyword evidence="5" id="KW-1133">Transmembrane helix</keyword>
<evidence type="ECO:0000256" key="7">
    <source>
        <dbReference type="ARBA" id="ARBA00023136"/>
    </source>
</evidence>
<dbReference type="AlphaFoldDB" id="A0A024G6N3"/>
<organism evidence="9 10">
    <name type="scientific">Albugo candida</name>
    <dbReference type="NCBI Taxonomy" id="65357"/>
    <lineage>
        <taxon>Eukaryota</taxon>
        <taxon>Sar</taxon>
        <taxon>Stramenopiles</taxon>
        <taxon>Oomycota</taxon>
        <taxon>Peronosporomycetes</taxon>
        <taxon>Albuginales</taxon>
        <taxon>Albuginaceae</taxon>
        <taxon>Albugo</taxon>
    </lineage>
</organism>
<keyword evidence="8" id="KW-0653">Protein transport</keyword>
<comment type="similarity">
    <text evidence="2 8">Belongs to the Tim17/Tim22/Tim23 family.</text>
</comment>
<dbReference type="GO" id="GO:0030943">
    <property type="term" value="F:mitochondrion targeting sequence binding"/>
    <property type="evidence" value="ECO:0007669"/>
    <property type="project" value="TreeGrafter"/>
</dbReference>
<evidence type="ECO:0000256" key="5">
    <source>
        <dbReference type="ARBA" id="ARBA00022989"/>
    </source>
</evidence>
<dbReference type="EMBL" id="CAIX01000035">
    <property type="protein sequence ID" value="CCI42526.1"/>
    <property type="molecule type" value="Genomic_DNA"/>
</dbReference>
<protein>
    <recommendedName>
        <fullName evidence="8">Mitochondrial import inner membrane translocase subunit TIM22</fullName>
    </recommendedName>
</protein>
<evidence type="ECO:0000256" key="2">
    <source>
        <dbReference type="ARBA" id="ARBA00008444"/>
    </source>
</evidence>
<name>A0A024G6N3_9STRA</name>
<comment type="caution">
    <text evidence="9">The sequence shown here is derived from an EMBL/GenBank/DDBJ whole genome shotgun (WGS) entry which is preliminary data.</text>
</comment>
<dbReference type="GO" id="GO:0008320">
    <property type="term" value="F:protein transmembrane transporter activity"/>
    <property type="evidence" value="ECO:0007669"/>
    <property type="project" value="UniProtKB-UniRule"/>
</dbReference>
<keyword evidence="3" id="KW-0812">Transmembrane</keyword>
<dbReference type="InParanoid" id="A0A024G6N3"/>
<evidence type="ECO:0000256" key="6">
    <source>
        <dbReference type="ARBA" id="ARBA00023128"/>
    </source>
</evidence>
<gene>
    <name evidence="9" type="ORF">BN9_033100</name>
</gene>
<dbReference type="PANTHER" id="PTHR14110">
    <property type="entry name" value="MITOCHONDRIAL IMPORT INNER MEMBRANE TRANSLOCASE SUBUNIT TIM22"/>
    <property type="match status" value="1"/>
</dbReference>
<sequence length="163" mass="17684">MTNASQWRQQIDAFLHDARESCWKKAMLTSVAGAGMGVGLGTFLGTFEGAHGELVGKTMRQQLLNGFRQSIRSGYLRSVYFAKEFAMVGALYAGTECLVARERASDDIYTTLVAGGTTGMILGAFNQRKAPGTVMLRHTIKSAIGFALFAVVIEKVVEHVSEE</sequence>
<evidence type="ECO:0000256" key="4">
    <source>
        <dbReference type="ARBA" id="ARBA00022792"/>
    </source>
</evidence>
<dbReference type="InterPro" id="IPR039175">
    <property type="entry name" value="TIM22"/>
</dbReference>
<keyword evidence="6 8" id="KW-0496">Mitochondrion</keyword>
<keyword evidence="7" id="KW-0472">Membrane</keyword>
<dbReference type="Proteomes" id="UP000053237">
    <property type="component" value="Unassembled WGS sequence"/>
</dbReference>
<accession>A0A024G6N3</accession>
<evidence type="ECO:0000256" key="1">
    <source>
        <dbReference type="ARBA" id="ARBA00004448"/>
    </source>
</evidence>
<dbReference type="GO" id="GO:0042721">
    <property type="term" value="C:TIM22 mitochondrial import inner membrane insertion complex"/>
    <property type="evidence" value="ECO:0007669"/>
    <property type="project" value="UniProtKB-UniRule"/>
</dbReference>
<evidence type="ECO:0000256" key="3">
    <source>
        <dbReference type="ARBA" id="ARBA00022692"/>
    </source>
</evidence>
<dbReference type="Pfam" id="PF02466">
    <property type="entry name" value="Tim17"/>
    <property type="match status" value="1"/>
</dbReference>
<evidence type="ECO:0000256" key="8">
    <source>
        <dbReference type="RuleBase" id="RU367038"/>
    </source>
</evidence>
<dbReference type="PANTHER" id="PTHR14110:SF0">
    <property type="entry name" value="MITOCHONDRIAL IMPORT INNER MEMBRANE TRANSLOCASE SUBUNIT TIM22"/>
    <property type="match status" value="1"/>
</dbReference>
<dbReference type="GO" id="GO:0045039">
    <property type="term" value="P:protein insertion into mitochondrial inner membrane"/>
    <property type="evidence" value="ECO:0007669"/>
    <property type="project" value="UniProtKB-UniRule"/>
</dbReference>
<dbReference type="OrthoDB" id="270720at2759"/>
<keyword evidence="8" id="KW-0811">Translocation</keyword>
<evidence type="ECO:0000313" key="9">
    <source>
        <dbReference type="EMBL" id="CCI42526.1"/>
    </source>
</evidence>